<dbReference type="Proteomes" id="UP001156601">
    <property type="component" value="Unassembled WGS sequence"/>
</dbReference>
<feature type="chain" id="PRO_5041421249" evidence="1">
    <location>
        <begin position="28"/>
        <end position="475"/>
    </location>
</feature>
<dbReference type="GO" id="GO:0016810">
    <property type="term" value="F:hydrolase activity, acting on carbon-nitrogen (but not peptide) bonds"/>
    <property type="evidence" value="ECO:0007669"/>
    <property type="project" value="InterPro"/>
</dbReference>
<dbReference type="Gene3D" id="3.30.110.90">
    <property type="entry name" value="Amidohydrolase"/>
    <property type="match status" value="1"/>
</dbReference>
<keyword evidence="4" id="KW-1185">Reference proteome</keyword>
<feature type="signal peptide" evidence="1">
    <location>
        <begin position="1"/>
        <end position="27"/>
    </location>
</feature>
<evidence type="ECO:0000313" key="3">
    <source>
        <dbReference type="EMBL" id="GLR72201.1"/>
    </source>
</evidence>
<dbReference type="InterPro" id="IPR011059">
    <property type="entry name" value="Metal-dep_hydrolase_composite"/>
</dbReference>
<reference evidence="3" key="2">
    <citation type="submission" date="2023-01" db="EMBL/GenBank/DDBJ databases">
        <title>Draft genome sequence of Agaribacter marinus strain NBRC 110023.</title>
        <authorList>
            <person name="Sun Q."/>
            <person name="Mori K."/>
        </authorList>
    </citation>
    <scope>NUCLEOTIDE SEQUENCE</scope>
    <source>
        <strain evidence="3">NBRC 110023</strain>
    </source>
</reference>
<dbReference type="InterPro" id="IPR032466">
    <property type="entry name" value="Metal_Hydrolase"/>
</dbReference>
<proteinExistence type="predicted"/>
<dbReference type="RefSeq" id="WP_284218590.1">
    <property type="nucleotide sequence ID" value="NZ_BSOT01000009.1"/>
</dbReference>
<organism evidence="3 4">
    <name type="scientific">Agaribacter marinus</name>
    <dbReference type="NCBI Taxonomy" id="1431249"/>
    <lineage>
        <taxon>Bacteria</taxon>
        <taxon>Pseudomonadati</taxon>
        <taxon>Pseudomonadota</taxon>
        <taxon>Gammaproteobacteria</taxon>
        <taxon>Alteromonadales</taxon>
        <taxon>Alteromonadaceae</taxon>
        <taxon>Agaribacter</taxon>
    </lineage>
</organism>
<protein>
    <submittedName>
        <fullName evidence="3">Amidohydrolase</fullName>
    </submittedName>
</protein>
<dbReference type="PANTHER" id="PTHR43135">
    <property type="entry name" value="ALPHA-D-RIBOSE 1-METHYLPHOSPHONATE 5-TRIPHOSPHATE DIPHOSPHATASE"/>
    <property type="match status" value="1"/>
</dbReference>
<name>A0AA37SZC4_9ALTE</name>
<sequence length="475" mass="52918">MKTTTFLNALFVFLLSIFSVTSPLVNAALPPENNLFNEQTFAIKNVNIHTMVKGKEALINTNIVIKNKKIVSIAEPIPDNILVIDGRGKWLIPGLIDMHVHGVADFNFGEDELNRETNLFFDTQDVMTPYIANGVTTIFDLDARPENFAQRNEIKKGNVIGPRIALAKFIDGGEGINKVNSPVEGRLAVRLAKFDGYGFIKVYSFLNIATYEAIIDEAQQLGMKVVGHIPISFKTRINDAFIPHFGMIAHAEELARWAKKNTDEEALRLATLVKNNNTWVTPTLTVMDWITKQARTLDDIKQLSSLKYLHPIFQDKWINNNSYQSSPEFIAHVDRIADFNKKLVRALKSLDVPIVLGTDAMVSGVMPGFSVHDELKLLVEAGLTPKEALNSATNLAAQWLGIHKTSGTIEVNKIADLILLNSNPFIDISNTTDIYGVAVNGRWLSDKIIDSMLKNLAAKNKQSQGKYEWGKRAAY</sequence>
<dbReference type="InterPro" id="IPR051781">
    <property type="entry name" value="Metallo-dep_Hydrolase"/>
</dbReference>
<gene>
    <name evidence="3" type="ORF">GCM10007852_31090</name>
</gene>
<dbReference type="SUPFAM" id="SSF51556">
    <property type="entry name" value="Metallo-dependent hydrolases"/>
    <property type="match status" value="1"/>
</dbReference>
<dbReference type="EMBL" id="BSOT01000009">
    <property type="protein sequence ID" value="GLR72201.1"/>
    <property type="molecule type" value="Genomic_DNA"/>
</dbReference>
<dbReference type="Gene3D" id="2.30.40.10">
    <property type="entry name" value="Urease, subunit C, domain 1"/>
    <property type="match status" value="1"/>
</dbReference>
<evidence type="ECO:0000313" key="4">
    <source>
        <dbReference type="Proteomes" id="UP001156601"/>
    </source>
</evidence>
<evidence type="ECO:0000256" key="1">
    <source>
        <dbReference type="SAM" id="SignalP"/>
    </source>
</evidence>
<dbReference type="Pfam" id="PF01979">
    <property type="entry name" value="Amidohydro_1"/>
    <property type="match status" value="1"/>
</dbReference>
<dbReference type="AlphaFoldDB" id="A0AA37SZC4"/>
<evidence type="ECO:0000259" key="2">
    <source>
        <dbReference type="Pfam" id="PF01979"/>
    </source>
</evidence>
<reference evidence="3" key="1">
    <citation type="journal article" date="2014" name="Int. J. Syst. Evol. Microbiol.">
        <title>Complete genome sequence of Corynebacterium casei LMG S-19264T (=DSM 44701T), isolated from a smear-ripened cheese.</title>
        <authorList>
            <consortium name="US DOE Joint Genome Institute (JGI-PGF)"/>
            <person name="Walter F."/>
            <person name="Albersmeier A."/>
            <person name="Kalinowski J."/>
            <person name="Ruckert C."/>
        </authorList>
    </citation>
    <scope>NUCLEOTIDE SEQUENCE</scope>
    <source>
        <strain evidence="3">NBRC 110023</strain>
    </source>
</reference>
<dbReference type="PANTHER" id="PTHR43135:SF3">
    <property type="entry name" value="ALPHA-D-RIBOSE 1-METHYLPHOSPHONATE 5-TRIPHOSPHATE DIPHOSPHATASE"/>
    <property type="match status" value="1"/>
</dbReference>
<dbReference type="SUPFAM" id="SSF51338">
    <property type="entry name" value="Composite domain of metallo-dependent hydrolases"/>
    <property type="match status" value="1"/>
</dbReference>
<keyword evidence="1" id="KW-0732">Signal</keyword>
<dbReference type="Gene3D" id="3.40.50.10910">
    <property type="entry name" value="Amidohydrolase"/>
    <property type="match status" value="1"/>
</dbReference>
<feature type="domain" description="Amidohydrolase-related" evidence="2">
    <location>
        <begin position="91"/>
        <end position="443"/>
    </location>
</feature>
<dbReference type="InterPro" id="IPR006680">
    <property type="entry name" value="Amidohydro-rel"/>
</dbReference>
<comment type="caution">
    <text evidence="3">The sequence shown here is derived from an EMBL/GenBank/DDBJ whole genome shotgun (WGS) entry which is preliminary data.</text>
</comment>
<dbReference type="Gene3D" id="1.20.58.520">
    <property type="entry name" value="Amidohydrolase"/>
    <property type="match status" value="1"/>
</dbReference>
<accession>A0AA37SZC4</accession>